<keyword evidence="3" id="KW-1185">Reference proteome</keyword>
<evidence type="ECO:0000313" key="2">
    <source>
        <dbReference type="EMBL" id="CAL4123148.1"/>
    </source>
</evidence>
<feature type="compositionally biased region" description="Gly residues" evidence="1">
    <location>
        <begin position="96"/>
        <end position="105"/>
    </location>
</feature>
<gene>
    <name evidence="2" type="ORF">MNOR_LOCUS23836</name>
</gene>
<reference evidence="2 3" key="1">
    <citation type="submission" date="2024-05" db="EMBL/GenBank/DDBJ databases">
        <authorList>
            <person name="Wallberg A."/>
        </authorList>
    </citation>
    <scope>NUCLEOTIDE SEQUENCE [LARGE SCALE GENOMIC DNA]</scope>
</reference>
<feature type="non-terminal residue" evidence="2">
    <location>
        <position position="157"/>
    </location>
</feature>
<feature type="compositionally biased region" description="Pro residues" evidence="1">
    <location>
        <begin position="137"/>
        <end position="147"/>
    </location>
</feature>
<evidence type="ECO:0000256" key="1">
    <source>
        <dbReference type="SAM" id="MobiDB-lite"/>
    </source>
</evidence>
<accession>A0AAV2RFX9</accession>
<comment type="caution">
    <text evidence="2">The sequence shown here is derived from an EMBL/GenBank/DDBJ whole genome shotgun (WGS) entry which is preliminary data.</text>
</comment>
<dbReference type="EMBL" id="CAXKWB010021403">
    <property type="protein sequence ID" value="CAL4123148.1"/>
    <property type="molecule type" value="Genomic_DNA"/>
</dbReference>
<evidence type="ECO:0000313" key="3">
    <source>
        <dbReference type="Proteomes" id="UP001497623"/>
    </source>
</evidence>
<dbReference type="AlphaFoldDB" id="A0AAV2RFX9"/>
<feature type="compositionally biased region" description="Low complexity" evidence="1">
    <location>
        <begin position="7"/>
        <end position="24"/>
    </location>
</feature>
<feature type="region of interest" description="Disordered" evidence="1">
    <location>
        <begin position="1"/>
        <end position="157"/>
    </location>
</feature>
<feature type="compositionally biased region" description="Polar residues" evidence="1">
    <location>
        <begin position="107"/>
        <end position="120"/>
    </location>
</feature>
<dbReference type="Proteomes" id="UP001497623">
    <property type="component" value="Unassembled WGS sequence"/>
</dbReference>
<organism evidence="2 3">
    <name type="scientific">Meganyctiphanes norvegica</name>
    <name type="common">Northern krill</name>
    <name type="synonym">Thysanopoda norvegica</name>
    <dbReference type="NCBI Taxonomy" id="48144"/>
    <lineage>
        <taxon>Eukaryota</taxon>
        <taxon>Metazoa</taxon>
        <taxon>Ecdysozoa</taxon>
        <taxon>Arthropoda</taxon>
        <taxon>Crustacea</taxon>
        <taxon>Multicrustacea</taxon>
        <taxon>Malacostraca</taxon>
        <taxon>Eumalacostraca</taxon>
        <taxon>Eucarida</taxon>
        <taxon>Euphausiacea</taxon>
        <taxon>Euphausiidae</taxon>
        <taxon>Meganyctiphanes</taxon>
    </lineage>
</organism>
<protein>
    <submittedName>
        <fullName evidence="2">Uncharacterized protein</fullName>
    </submittedName>
</protein>
<proteinExistence type="predicted"/>
<name>A0AAV2RFX9_MEGNR</name>
<sequence length="157" mass="16302">MSRLPTPGSRLPQPPSSRLQPPSGVRGPGSASKRRASGDDDCVFKSPEKRTRLGISKDDTRMASASSSRSGTKSVQPKRVGANLRRSVSMSNVAGIGLGNKGKIGGSNFSLASKGPSSATKPPRRPVANITNRVNNAPPPKTSLPPRPKQEGGPVKG</sequence>
<feature type="compositionally biased region" description="Basic and acidic residues" evidence="1">
    <location>
        <begin position="36"/>
        <end position="61"/>
    </location>
</feature>